<dbReference type="AlphaFoldDB" id="A4J2N7"/>
<dbReference type="SUPFAM" id="SSF52540">
    <property type="entry name" value="P-loop containing nucleoside triphosphate hydrolases"/>
    <property type="match status" value="1"/>
</dbReference>
<gene>
    <name evidence="4" type="ordered locus">Dred_0802</name>
</gene>
<dbReference type="OrthoDB" id="1805711at2"/>
<dbReference type="PANTHER" id="PTHR43384">
    <property type="entry name" value="SEPTUM SITE-DETERMINING PROTEIN MIND HOMOLOG, CHLOROPLASTIC-RELATED"/>
    <property type="match status" value="1"/>
</dbReference>
<evidence type="ECO:0000313" key="4">
    <source>
        <dbReference type="EMBL" id="ABO49340.1"/>
    </source>
</evidence>
<evidence type="ECO:0000256" key="2">
    <source>
        <dbReference type="ARBA" id="ARBA00022840"/>
    </source>
</evidence>
<evidence type="ECO:0000259" key="3">
    <source>
        <dbReference type="Pfam" id="PF13614"/>
    </source>
</evidence>
<dbReference type="Pfam" id="PF13614">
    <property type="entry name" value="AAA_31"/>
    <property type="match status" value="1"/>
</dbReference>
<dbReference type="InterPro" id="IPR050625">
    <property type="entry name" value="ParA/MinD_ATPase"/>
</dbReference>
<dbReference type="KEGG" id="drm:Dred_0802"/>
<dbReference type="Gene3D" id="3.40.50.300">
    <property type="entry name" value="P-loop containing nucleotide triphosphate hydrolases"/>
    <property type="match status" value="1"/>
</dbReference>
<dbReference type="RefSeq" id="WP_011877175.1">
    <property type="nucleotide sequence ID" value="NC_009253.1"/>
</dbReference>
<dbReference type="GO" id="GO:0005524">
    <property type="term" value="F:ATP binding"/>
    <property type="evidence" value="ECO:0007669"/>
    <property type="project" value="UniProtKB-KW"/>
</dbReference>
<reference evidence="4 5" key="1">
    <citation type="submission" date="2007-03" db="EMBL/GenBank/DDBJ databases">
        <title>Complete sequence of Desulfotomaculum reducens MI-1.</title>
        <authorList>
            <consortium name="US DOE Joint Genome Institute"/>
            <person name="Copeland A."/>
            <person name="Lucas S."/>
            <person name="Lapidus A."/>
            <person name="Barry K."/>
            <person name="Detter J.C."/>
            <person name="Glavina del Rio T."/>
            <person name="Hammon N."/>
            <person name="Israni S."/>
            <person name="Dalin E."/>
            <person name="Tice H."/>
            <person name="Pitluck S."/>
            <person name="Sims D."/>
            <person name="Brettin T."/>
            <person name="Bruce D."/>
            <person name="Han C."/>
            <person name="Tapia R."/>
            <person name="Schmutz J."/>
            <person name="Larimer F."/>
            <person name="Land M."/>
            <person name="Hauser L."/>
            <person name="Kyrpides N."/>
            <person name="Kim E."/>
            <person name="Tebo B.M."/>
            <person name="Richardson P."/>
        </authorList>
    </citation>
    <scope>NUCLEOTIDE SEQUENCE [LARGE SCALE GENOMIC DNA]</scope>
    <source>
        <strain evidence="4 5">MI-1</strain>
    </source>
</reference>
<dbReference type="GO" id="GO:0016887">
    <property type="term" value="F:ATP hydrolysis activity"/>
    <property type="evidence" value="ECO:0007669"/>
    <property type="project" value="TreeGrafter"/>
</dbReference>
<keyword evidence="2" id="KW-0067">ATP-binding</keyword>
<dbReference type="Proteomes" id="UP000001556">
    <property type="component" value="Chromosome"/>
</dbReference>
<protein>
    <recommendedName>
        <fullName evidence="3">AAA domain-containing protein</fullName>
    </recommendedName>
</protein>
<evidence type="ECO:0000256" key="1">
    <source>
        <dbReference type="ARBA" id="ARBA00022741"/>
    </source>
</evidence>
<accession>A4J2N7</accession>
<dbReference type="InterPro" id="IPR025669">
    <property type="entry name" value="AAA_dom"/>
</dbReference>
<dbReference type="GO" id="GO:0051782">
    <property type="term" value="P:negative regulation of cell division"/>
    <property type="evidence" value="ECO:0007669"/>
    <property type="project" value="TreeGrafter"/>
</dbReference>
<dbReference type="InterPro" id="IPR027417">
    <property type="entry name" value="P-loop_NTPase"/>
</dbReference>
<name>A4J2N7_DESRM</name>
<dbReference type="EMBL" id="CP000612">
    <property type="protein sequence ID" value="ABO49340.1"/>
    <property type="molecule type" value="Genomic_DNA"/>
</dbReference>
<keyword evidence="1" id="KW-0547">Nucleotide-binding</keyword>
<evidence type="ECO:0000313" key="5">
    <source>
        <dbReference type="Proteomes" id="UP000001556"/>
    </source>
</evidence>
<dbReference type="GO" id="GO:0005829">
    <property type="term" value="C:cytosol"/>
    <property type="evidence" value="ECO:0007669"/>
    <property type="project" value="TreeGrafter"/>
</dbReference>
<dbReference type="GO" id="GO:0009898">
    <property type="term" value="C:cytoplasmic side of plasma membrane"/>
    <property type="evidence" value="ECO:0007669"/>
    <property type="project" value="TreeGrafter"/>
</dbReference>
<sequence length="473" mass="53273">MNKIKLFVSGPREFVDYITHQVENNPGAMMIVNVSTEPSQTVAILESGSTSADVLLLGFDDRKIETMVQPLSRFSENFPIFISAKQLSVAHKKWKPFYFNIAREGGELSAITRYFKDRPQDIAIPERASVINTVASQARVEHVKERENRIETIPVDKKVITVFGQKGGIGKTCTVVSVSQSLSTLTTMSVCVLDLDMNRDYGDILRYFGYVGNDKVDALTIERPDWAGQLKLPTEKTLSAWTKLLSGEKSGDGKFMLSDEMRLNKKLVEHCLIKIKPNLFFLPPVRTIMDEHSISETDVRKIISILRRHFSTVIIDGGNTLSTQTVSAISESDDLLIMAEAAIASFDSLADFTLNTLNIVKGHAVPRIIINMMMDKDKIPRKQYVDPEKELPEIVGGFPVIAVFPWDDELNISVRWKLIVPYYGAHDTPFTREMPNLLKHLYPKEIFSQAKEKDSGNGFFRFFKKFLALGGAR</sequence>
<dbReference type="PANTHER" id="PTHR43384:SF6">
    <property type="entry name" value="SEPTUM SITE-DETERMINING PROTEIN MIND HOMOLOG, CHLOROPLASTIC"/>
    <property type="match status" value="1"/>
</dbReference>
<feature type="domain" description="AAA" evidence="3">
    <location>
        <begin position="158"/>
        <end position="361"/>
    </location>
</feature>
<keyword evidence="5" id="KW-1185">Reference proteome</keyword>
<dbReference type="HOGENOM" id="CLU_577130_0_0_9"/>
<dbReference type="STRING" id="349161.Dred_0802"/>
<proteinExistence type="predicted"/>
<dbReference type="eggNOG" id="COG4963">
    <property type="taxonomic scope" value="Bacteria"/>
</dbReference>
<organism evidence="4 5">
    <name type="scientific">Desulforamulus reducens (strain ATCC BAA-1160 / DSM 100696 / MI-1)</name>
    <name type="common">Desulfotomaculum reducens</name>
    <dbReference type="NCBI Taxonomy" id="349161"/>
    <lineage>
        <taxon>Bacteria</taxon>
        <taxon>Bacillati</taxon>
        <taxon>Bacillota</taxon>
        <taxon>Clostridia</taxon>
        <taxon>Eubacteriales</taxon>
        <taxon>Peptococcaceae</taxon>
        <taxon>Desulforamulus</taxon>
    </lineage>
</organism>